<gene>
    <name evidence="8" type="ORF">AMTR_s00010p00106530</name>
</gene>
<evidence type="ECO:0000256" key="6">
    <source>
        <dbReference type="RuleBase" id="RU000304"/>
    </source>
</evidence>
<dbReference type="SMART" id="SM00220">
    <property type="entry name" value="S_TKc"/>
    <property type="match status" value="1"/>
</dbReference>
<proteinExistence type="inferred from homology"/>
<feature type="domain" description="Protein kinase" evidence="7">
    <location>
        <begin position="163"/>
        <end position="443"/>
    </location>
</feature>
<keyword evidence="6" id="KW-0723">Serine/threonine-protein kinase</keyword>
<evidence type="ECO:0000256" key="1">
    <source>
        <dbReference type="ARBA" id="ARBA00022679"/>
    </source>
</evidence>
<dbReference type="STRING" id="13333.W1NFV8"/>
<dbReference type="GO" id="GO:0005886">
    <property type="term" value="C:plasma membrane"/>
    <property type="evidence" value="ECO:0000318"/>
    <property type="project" value="GO_Central"/>
</dbReference>
<keyword evidence="1" id="KW-0808">Transferase</keyword>
<evidence type="ECO:0000256" key="5">
    <source>
        <dbReference type="PROSITE-ProRule" id="PRU10141"/>
    </source>
</evidence>
<keyword evidence="9" id="KW-1185">Reference proteome</keyword>
<dbReference type="PROSITE" id="PS50011">
    <property type="entry name" value="PROTEIN_KINASE_DOM"/>
    <property type="match status" value="1"/>
</dbReference>
<dbReference type="eggNOG" id="KOG1187">
    <property type="taxonomic scope" value="Eukaryota"/>
</dbReference>
<evidence type="ECO:0000256" key="4">
    <source>
        <dbReference type="ARBA" id="ARBA00022840"/>
    </source>
</evidence>
<evidence type="ECO:0000313" key="8">
    <source>
        <dbReference type="EMBL" id="ERM94084.1"/>
    </source>
</evidence>
<dbReference type="InterPro" id="IPR011009">
    <property type="entry name" value="Kinase-like_dom_sf"/>
</dbReference>
<dbReference type="Gramene" id="ERM94084">
    <property type="protein sequence ID" value="ERM94084"/>
    <property type="gene ID" value="AMTR_s00010p00106530"/>
</dbReference>
<dbReference type="Gene3D" id="1.10.510.10">
    <property type="entry name" value="Transferase(Phosphotransferase) domain 1"/>
    <property type="match status" value="1"/>
</dbReference>
<dbReference type="GO" id="GO:0007165">
    <property type="term" value="P:signal transduction"/>
    <property type="evidence" value="ECO:0000318"/>
    <property type="project" value="GO_Central"/>
</dbReference>
<dbReference type="AlphaFoldDB" id="W1NFV8"/>
<name>W1NFV8_AMBTC</name>
<keyword evidence="2 5" id="KW-0547">Nucleotide-binding</keyword>
<dbReference type="InterPro" id="IPR008271">
    <property type="entry name" value="Ser/Thr_kinase_AS"/>
</dbReference>
<evidence type="ECO:0000256" key="3">
    <source>
        <dbReference type="ARBA" id="ARBA00022777"/>
    </source>
</evidence>
<dbReference type="SUPFAM" id="SSF56112">
    <property type="entry name" value="Protein kinase-like (PK-like)"/>
    <property type="match status" value="1"/>
</dbReference>
<dbReference type="Proteomes" id="UP000017836">
    <property type="component" value="Unassembled WGS sequence"/>
</dbReference>
<evidence type="ECO:0000256" key="2">
    <source>
        <dbReference type="ARBA" id="ARBA00022741"/>
    </source>
</evidence>
<dbReference type="PANTHER" id="PTHR47987:SF37">
    <property type="entry name" value="PROTEIN KINASE DOMAIN-CONTAINING PROTEIN"/>
    <property type="match status" value="1"/>
</dbReference>
<dbReference type="PROSITE" id="PS00107">
    <property type="entry name" value="PROTEIN_KINASE_ATP"/>
    <property type="match status" value="1"/>
</dbReference>
<dbReference type="PANTHER" id="PTHR47987">
    <property type="entry name" value="OS08G0249100 PROTEIN"/>
    <property type="match status" value="1"/>
</dbReference>
<accession>W1NFV8</accession>
<dbReference type="OMA" id="KWRRFES"/>
<keyword evidence="3" id="KW-0418">Kinase</keyword>
<dbReference type="GO" id="GO:0005524">
    <property type="term" value="F:ATP binding"/>
    <property type="evidence" value="ECO:0007669"/>
    <property type="project" value="UniProtKB-UniRule"/>
</dbReference>
<dbReference type="Pfam" id="PF00069">
    <property type="entry name" value="Pkinase"/>
    <property type="match status" value="1"/>
</dbReference>
<dbReference type="InterPro" id="IPR017441">
    <property type="entry name" value="Protein_kinase_ATP_BS"/>
</dbReference>
<dbReference type="FunFam" id="1.10.510.10:FF:000284">
    <property type="entry name" value="Putative receptor-like serine/threonine-protein kinase"/>
    <property type="match status" value="1"/>
</dbReference>
<keyword evidence="4 5" id="KW-0067">ATP-binding</keyword>
<evidence type="ECO:0000313" key="9">
    <source>
        <dbReference type="Proteomes" id="UP000017836"/>
    </source>
</evidence>
<sequence>MGCSQSIIDSDERDESAELGISVGCDPNMKVTGKKKIWGFRLLFVGKLRTQQNEEEKTNKAWLLGDSEDGECREISGVIECLEPQSVHSSFRFSFGSQMELEGLNPTVLLVNLERETGAKSHEPASMESQWRRIQSLERNISPVSEKLTRFSYSEVQSATKNFSRERVLGRGAHSLVYRGNLGFGRFVAIKCLDNDDKESGKAFCRELQIAGSLDHGNIVPLLGFCIDPLGLFLVYKFISGGSLDHHLHEKKGKSSMAWPVRYKVAVGVAQAVEYLHYGTDKCVVHRDIKPSNILLSSNKTAKLCDFGLATWTEGASIPFLCKTVKGTFGYLAPEYFQHGKVSEKTDVYAFGVVLLELITGREPIENKRPPGEENLVLWAKPLLHGQHIDELLDQRIRLETRYRKQVQRMVQAAASCLSTEEARRPSMAEVARLLRGRDEKFYSEREYKIGHYHSLEQFELRNEIEGHMALAMMGVADLEDDHQNRVQHRG</sequence>
<organism evidence="8 9">
    <name type="scientific">Amborella trichopoda</name>
    <dbReference type="NCBI Taxonomy" id="13333"/>
    <lineage>
        <taxon>Eukaryota</taxon>
        <taxon>Viridiplantae</taxon>
        <taxon>Streptophyta</taxon>
        <taxon>Embryophyta</taxon>
        <taxon>Tracheophyta</taxon>
        <taxon>Spermatophyta</taxon>
        <taxon>Magnoliopsida</taxon>
        <taxon>Amborellales</taxon>
        <taxon>Amborellaceae</taxon>
        <taxon>Amborella</taxon>
    </lineage>
</organism>
<dbReference type="KEGG" id="atr:18422279"/>
<evidence type="ECO:0000259" key="7">
    <source>
        <dbReference type="PROSITE" id="PS50011"/>
    </source>
</evidence>
<dbReference type="InterPro" id="IPR046958">
    <property type="entry name" value="RBK1/2/STUNTED"/>
</dbReference>
<feature type="binding site" evidence="5">
    <location>
        <position position="191"/>
    </location>
    <ligand>
        <name>ATP</name>
        <dbReference type="ChEBI" id="CHEBI:30616"/>
    </ligand>
</feature>
<dbReference type="Gene3D" id="3.30.200.20">
    <property type="entry name" value="Phosphorylase Kinase, domain 1"/>
    <property type="match status" value="1"/>
</dbReference>
<dbReference type="GO" id="GO:0004672">
    <property type="term" value="F:protein kinase activity"/>
    <property type="evidence" value="ECO:0000318"/>
    <property type="project" value="GO_Central"/>
</dbReference>
<dbReference type="GO" id="GO:0004674">
    <property type="term" value="F:protein serine/threonine kinase activity"/>
    <property type="evidence" value="ECO:0007669"/>
    <property type="project" value="UniProtKB-KW"/>
</dbReference>
<protein>
    <recommendedName>
        <fullName evidence="7">Protein kinase domain-containing protein</fullName>
    </recommendedName>
</protein>
<reference evidence="9" key="1">
    <citation type="journal article" date="2013" name="Science">
        <title>The Amborella genome and the evolution of flowering plants.</title>
        <authorList>
            <consortium name="Amborella Genome Project"/>
        </authorList>
    </citation>
    <scope>NUCLEOTIDE SEQUENCE [LARGE SCALE GENOMIC DNA]</scope>
</reference>
<dbReference type="PROSITE" id="PS00108">
    <property type="entry name" value="PROTEIN_KINASE_ST"/>
    <property type="match status" value="1"/>
</dbReference>
<dbReference type="InterPro" id="IPR000719">
    <property type="entry name" value="Prot_kinase_dom"/>
</dbReference>
<comment type="similarity">
    <text evidence="6">Belongs to the protein kinase superfamily.</text>
</comment>
<dbReference type="HOGENOM" id="CLU_000288_155_4_1"/>
<dbReference type="EMBL" id="KI397513">
    <property type="protein sequence ID" value="ERM94084.1"/>
    <property type="molecule type" value="Genomic_DNA"/>
</dbReference>
<dbReference type="OrthoDB" id="4062651at2759"/>